<keyword evidence="5" id="KW-1185">Reference proteome</keyword>
<gene>
    <name evidence="3" type="ORF">EDS130_LOCUS14317</name>
    <name evidence="4" type="ORF">XAT740_LOCUS44331</name>
</gene>
<evidence type="ECO:0000313" key="3">
    <source>
        <dbReference type="EMBL" id="CAF0989621.1"/>
    </source>
</evidence>
<dbReference type="EMBL" id="CAJNOJ010000058">
    <property type="protein sequence ID" value="CAF0989621.1"/>
    <property type="molecule type" value="Genomic_DNA"/>
</dbReference>
<sequence length="280" mass="30055">MTTQKPARVTPRNIQFNDSVDIRQIPRNDEGGQGFDEQSWNPNLHNKGVFNDKPKKQKKVVIAIVVTGVIILAIVVAVVVGVIVSQKSSTTADNSLSYNQACSPGSNQCISSKGLYCPSGFCVCSSGTMWNPANSTCSFAKYNGSCTSPSQCDSSRGLSCNNSQCVCDAANYWNYNFQQCYPRLNYSEPCTFDSDCIPTLSCPTVAGVCNCSRYLGDYTCNCANTQYFDPASNQCVSRASYGGSCTASLNYTCLISLQCPSGTCNCPTGTSWNATATVCN</sequence>
<accession>A0A814G085</accession>
<protein>
    <submittedName>
        <fullName evidence="3">Uncharacterized protein</fullName>
    </submittedName>
</protein>
<keyword evidence="2" id="KW-0812">Transmembrane</keyword>
<organism evidence="3 6">
    <name type="scientific">Adineta ricciae</name>
    <name type="common">Rotifer</name>
    <dbReference type="NCBI Taxonomy" id="249248"/>
    <lineage>
        <taxon>Eukaryota</taxon>
        <taxon>Metazoa</taxon>
        <taxon>Spiralia</taxon>
        <taxon>Gnathifera</taxon>
        <taxon>Rotifera</taxon>
        <taxon>Eurotatoria</taxon>
        <taxon>Bdelloidea</taxon>
        <taxon>Adinetida</taxon>
        <taxon>Adinetidae</taxon>
        <taxon>Adineta</taxon>
    </lineage>
</organism>
<dbReference type="EMBL" id="CAJNOR010005603">
    <property type="protein sequence ID" value="CAF1569384.1"/>
    <property type="molecule type" value="Genomic_DNA"/>
</dbReference>
<evidence type="ECO:0000256" key="1">
    <source>
        <dbReference type="SAM" id="MobiDB-lite"/>
    </source>
</evidence>
<feature type="region of interest" description="Disordered" evidence="1">
    <location>
        <begin position="23"/>
        <end position="51"/>
    </location>
</feature>
<evidence type="ECO:0000313" key="5">
    <source>
        <dbReference type="Proteomes" id="UP000663828"/>
    </source>
</evidence>
<dbReference type="AlphaFoldDB" id="A0A814G085"/>
<evidence type="ECO:0000313" key="4">
    <source>
        <dbReference type="EMBL" id="CAF1569384.1"/>
    </source>
</evidence>
<dbReference type="Proteomes" id="UP000663828">
    <property type="component" value="Unassembled WGS sequence"/>
</dbReference>
<keyword evidence="2" id="KW-1133">Transmembrane helix</keyword>
<evidence type="ECO:0000313" key="6">
    <source>
        <dbReference type="Proteomes" id="UP000663852"/>
    </source>
</evidence>
<proteinExistence type="predicted"/>
<keyword evidence="2" id="KW-0472">Membrane</keyword>
<evidence type="ECO:0000256" key="2">
    <source>
        <dbReference type="SAM" id="Phobius"/>
    </source>
</evidence>
<dbReference type="Proteomes" id="UP000663852">
    <property type="component" value="Unassembled WGS sequence"/>
</dbReference>
<name>A0A814G085_ADIRI</name>
<dbReference type="OrthoDB" id="10013920at2759"/>
<comment type="caution">
    <text evidence="3">The sequence shown here is derived from an EMBL/GenBank/DDBJ whole genome shotgun (WGS) entry which is preliminary data.</text>
</comment>
<feature type="transmembrane region" description="Helical" evidence="2">
    <location>
        <begin position="60"/>
        <end position="84"/>
    </location>
</feature>
<reference evidence="3" key="1">
    <citation type="submission" date="2021-02" db="EMBL/GenBank/DDBJ databases">
        <authorList>
            <person name="Nowell W R."/>
        </authorList>
    </citation>
    <scope>NUCLEOTIDE SEQUENCE</scope>
</reference>